<keyword evidence="3" id="KW-1185">Reference proteome</keyword>
<protein>
    <submittedName>
        <fullName evidence="2">Uncharacterized protein</fullName>
    </submittedName>
</protein>
<evidence type="ECO:0000313" key="2">
    <source>
        <dbReference type="EMBL" id="MFC5358726.1"/>
    </source>
</evidence>
<dbReference type="RefSeq" id="WP_376998371.1">
    <property type="nucleotide sequence ID" value="NZ_JBHSLC010000096.1"/>
</dbReference>
<evidence type="ECO:0000313" key="3">
    <source>
        <dbReference type="Proteomes" id="UP001596166"/>
    </source>
</evidence>
<dbReference type="Proteomes" id="UP001596166">
    <property type="component" value="Unassembled WGS sequence"/>
</dbReference>
<dbReference type="Gene3D" id="3.40.50.1820">
    <property type="entry name" value="alpha/beta hydrolase"/>
    <property type="match status" value="1"/>
</dbReference>
<evidence type="ECO:0000256" key="1">
    <source>
        <dbReference type="SAM" id="MobiDB-lite"/>
    </source>
</evidence>
<gene>
    <name evidence="2" type="ORF">ACFPMG_27415</name>
</gene>
<reference evidence="3" key="1">
    <citation type="journal article" date="2019" name="Int. J. Syst. Evol. Microbiol.">
        <title>The Global Catalogue of Microorganisms (GCM) 10K type strain sequencing project: providing services to taxonomists for standard genome sequencing and annotation.</title>
        <authorList>
            <consortium name="The Broad Institute Genomics Platform"/>
            <consortium name="The Broad Institute Genome Sequencing Center for Infectious Disease"/>
            <person name="Wu L."/>
            <person name="Ma J."/>
        </authorList>
    </citation>
    <scope>NUCLEOTIDE SEQUENCE [LARGE SCALE GENOMIC DNA]</scope>
    <source>
        <strain evidence="3">CCUG 58760</strain>
    </source>
</reference>
<dbReference type="InterPro" id="IPR029058">
    <property type="entry name" value="AB_hydrolase_fold"/>
</dbReference>
<name>A0ABW0GD57_9PROT</name>
<feature type="region of interest" description="Disordered" evidence="1">
    <location>
        <begin position="1"/>
        <end position="27"/>
    </location>
</feature>
<dbReference type="EMBL" id="JBHSLC010000096">
    <property type="protein sequence ID" value="MFC5358726.1"/>
    <property type="molecule type" value="Genomic_DNA"/>
</dbReference>
<organism evidence="2 3">
    <name type="scientific">Azospirillum himalayense</name>
    <dbReference type="NCBI Taxonomy" id="654847"/>
    <lineage>
        <taxon>Bacteria</taxon>
        <taxon>Pseudomonadati</taxon>
        <taxon>Pseudomonadota</taxon>
        <taxon>Alphaproteobacteria</taxon>
        <taxon>Rhodospirillales</taxon>
        <taxon>Azospirillaceae</taxon>
        <taxon>Azospirillum</taxon>
    </lineage>
</organism>
<comment type="caution">
    <text evidence="2">The sequence shown here is derived from an EMBL/GenBank/DDBJ whole genome shotgun (WGS) entry which is preliminary data.</text>
</comment>
<sequence length="102" mass="10539">MQADFEEGANIFSGGGEGAIPRRPFGGGRAAQLNACPTLITQAEDDALTAGAGAVFDALTGPRTLMRFTAAEGADGPCEMGSHSLLNLRILAWLDRRFEGGG</sequence>
<accession>A0ABW0GD57</accession>
<proteinExistence type="predicted"/>